<dbReference type="Pfam" id="PF12804">
    <property type="entry name" value="NTP_transf_3"/>
    <property type="match status" value="1"/>
</dbReference>
<dbReference type="InterPro" id="IPR029044">
    <property type="entry name" value="Nucleotide-diphossugar_trans"/>
</dbReference>
<comment type="similarity">
    <text evidence="4">Belongs to the isocitrate lyase/PEP mutase superfamily. PEP mutase family.</text>
</comment>
<evidence type="ECO:0000259" key="5">
    <source>
        <dbReference type="Pfam" id="PF12804"/>
    </source>
</evidence>
<dbReference type="InterPro" id="IPR039556">
    <property type="entry name" value="ICL/PEPM"/>
</dbReference>
<evidence type="ECO:0000313" key="7">
    <source>
        <dbReference type="Proteomes" id="UP000826462"/>
    </source>
</evidence>
<dbReference type="CDD" id="cd00377">
    <property type="entry name" value="ICL_PEPM"/>
    <property type="match status" value="1"/>
</dbReference>
<dbReference type="Pfam" id="PF13714">
    <property type="entry name" value="PEP_mutase"/>
    <property type="match status" value="1"/>
</dbReference>
<evidence type="ECO:0000256" key="2">
    <source>
        <dbReference type="ARBA" id="ARBA00023235"/>
    </source>
</evidence>
<reference evidence="6 7" key="1">
    <citation type="submission" date="2021-07" db="EMBL/GenBank/DDBJ databases">
        <title>Paraburkholderia edwinii protects Aspergillus sp. from phenazines by acting as a toxin sponge.</title>
        <authorList>
            <person name="Dahlstrom K.M."/>
            <person name="Newman D.K."/>
        </authorList>
    </citation>
    <scope>NUCLEOTIDE SEQUENCE [LARGE SCALE GENOMIC DNA]</scope>
    <source>
        <strain evidence="6 7">Pe01</strain>
    </source>
</reference>
<dbReference type="InterPro" id="IPR015813">
    <property type="entry name" value="Pyrv/PenolPyrv_kinase-like_dom"/>
</dbReference>
<dbReference type="SUPFAM" id="SSF51621">
    <property type="entry name" value="Phosphoenolpyruvate/pyruvate domain"/>
    <property type="match status" value="1"/>
</dbReference>
<dbReference type="InterPro" id="IPR040442">
    <property type="entry name" value="Pyrv_kinase-like_dom_sf"/>
</dbReference>
<evidence type="ECO:0000256" key="4">
    <source>
        <dbReference type="ARBA" id="ARBA00038455"/>
    </source>
</evidence>
<dbReference type="EC" id="5.4.2.9" evidence="3"/>
<gene>
    <name evidence="6" type="primary">aepX</name>
    <name evidence="6" type="ORF">KZJ38_30035</name>
</gene>
<keyword evidence="7" id="KW-1185">Reference proteome</keyword>
<dbReference type="RefSeq" id="WP_219800714.1">
    <property type="nucleotide sequence ID" value="NZ_CP080096.1"/>
</dbReference>
<evidence type="ECO:0000256" key="1">
    <source>
        <dbReference type="ARBA" id="ARBA00022842"/>
    </source>
</evidence>
<keyword evidence="1" id="KW-0460">Magnesium</keyword>
<name>A0ABX8UQI5_9BURK</name>
<dbReference type="EMBL" id="CP080096">
    <property type="protein sequence ID" value="QYD71283.1"/>
    <property type="molecule type" value="Genomic_DNA"/>
</dbReference>
<dbReference type="InterPro" id="IPR012698">
    <property type="entry name" value="PEnolPyrv_PMutase_core"/>
</dbReference>
<accession>A0ABX8UQI5</accession>
<dbReference type="InterPro" id="IPR025877">
    <property type="entry name" value="MobA-like_NTP_Trfase"/>
</dbReference>
<dbReference type="Gene3D" id="3.90.550.10">
    <property type="entry name" value="Spore Coat Polysaccharide Biosynthesis Protein SpsA, Chain A"/>
    <property type="match status" value="1"/>
</dbReference>
<dbReference type="GO" id="GO:0050188">
    <property type="term" value="F:phosphoenolpyruvate mutase activity"/>
    <property type="evidence" value="ECO:0007669"/>
    <property type="project" value="UniProtKB-EC"/>
</dbReference>
<dbReference type="CDD" id="cd02523">
    <property type="entry name" value="PC_cytidylyltransferase"/>
    <property type="match status" value="1"/>
</dbReference>
<dbReference type="PANTHER" id="PTHR42905:SF7">
    <property type="entry name" value="PHOSPHOENOLPYRUVATE PHOSPHOMUTASE"/>
    <property type="match status" value="1"/>
</dbReference>
<protein>
    <recommendedName>
        <fullName evidence="3">phosphoenolpyruvate mutase</fullName>
        <ecNumber evidence="3">5.4.2.9</ecNumber>
    </recommendedName>
</protein>
<organism evidence="6 7">
    <name type="scientific">Paraburkholderia edwinii</name>
    <dbReference type="NCBI Taxonomy" id="2861782"/>
    <lineage>
        <taxon>Bacteria</taxon>
        <taxon>Pseudomonadati</taxon>
        <taxon>Pseudomonadota</taxon>
        <taxon>Betaproteobacteria</taxon>
        <taxon>Burkholderiales</taxon>
        <taxon>Burkholderiaceae</taxon>
        <taxon>Paraburkholderia</taxon>
    </lineage>
</organism>
<feature type="domain" description="MobA-like NTP transferase" evidence="5">
    <location>
        <begin position="310"/>
        <end position="437"/>
    </location>
</feature>
<evidence type="ECO:0000256" key="3">
    <source>
        <dbReference type="ARBA" id="ARBA00024063"/>
    </source>
</evidence>
<dbReference type="Gene3D" id="3.20.20.60">
    <property type="entry name" value="Phosphoenolpyruvate-binding domains"/>
    <property type="match status" value="1"/>
</dbReference>
<dbReference type="PANTHER" id="PTHR42905">
    <property type="entry name" value="PHOSPHOENOLPYRUVATE CARBOXYLASE"/>
    <property type="match status" value="1"/>
</dbReference>
<dbReference type="SUPFAM" id="SSF53448">
    <property type="entry name" value="Nucleotide-diphospho-sugar transferases"/>
    <property type="match status" value="1"/>
</dbReference>
<dbReference type="NCBIfam" id="TIGR02320">
    <property type="entry name" value="PEP_mutase"/>
    <property type="match status" value="1"/>
</dbReference>
<sequence length="575" mass="62860">MNAREPSFSATSVNSRSARLRQMLVSNELEFLMEAHNGLSARIVREAGFKAIWGSGLTISAQFGVRDNNEASWTQVVDQLEFMADASDLPILLDGDTGYGNFNNVRRLVRKLEQRGIAGVCIEDKQFPKTNSFINGERQPLADVDEFCGKIKAGKDSQLDENFSIVARVEALIAGWGMEEALRRAEAYRRAGADAILMHSKLSKPDEILEFAREWAGRSPIVIVPTKYYSTPTDVFRKAGISAVIWANHQLRAAVSAMQAVVKDIYENQTLVNVEDRVATVNEIFRLQDADEYSEAEDRYLSASRASGSAVVLAASRGKGLEAVTADRPKVMLPIAGKPLLRWLVDAFKKQGVNDITVVGGYRADAIDTAGIKLVVNEQHETTGELSSLACALDKLQGDTVISYGDLLFRSYIVRDLVESEAAFCVVVDSSDASETHAANQSVRDFAWCTASDDRDLFGNKVTLRRVSSDENDAPAGVTSKAPQGRWVGLMNVRGAGLARLKEVVAQLRTRADFASLDMPALLNALIEAGEEVEVQYVHGHWRGVNDLEDFRRAGDFAHAQTPLAQGGGADEGAR</sequence>
<proteinExistence type="inferred from homology"/>
<keyword evidence="2 6" id="KW-0413">Isomerase</keyword>
<dbReference type="Proteomes" id="UP000826462">
    <property type="component" value="Chromosome 2"/>
</dbReference>
<evidence type="ECO:0000313" key="6">
    <source>
        <dbReference type="EMBL" id="QYD71283.1"/>
    </source>
</evidence>